<dbReference type="AlphaFoldDB" id="A0A097EPY9"/>
<dbReference type="KEGG" id="frf:LO80_06430"/>
<evidence type="ECO:0008006" key="3">
    <source>
        <dbReference type="Google" id="ProtNLM"/>
    </source>
</evidence>
<protein>
    <recommendedName>
        <fullName evidence="3">Thioredoxin-like fold domain-containing protein</fullName>
    </recommendedName>
</protein>
<keyword evidence="2" id="KW-1185">Reference proteome</keyword>
<sequence>MIKKTIISLGIAFSAITLNYALPQHAEGEQVCDMHAFTQYNKYLAFFNKHLILSENTSKINYGSNDAKYKILQFCDFESKSCLANYKTLQHVAKQHNDVSINLLYYSNDDHSISENVYKASLTVYLAKGQTAYREFINKVSKAPIKTDSELATLLKSFNISDEDMKKYTPEVSNIVKHSKEMAKELKISHIPAVFIMPKKDISEKNIYYSEFEDVPQYIIERALNHLDHL</sequence>
<proteinExistence type="predicted"/>
<dbReference type="Gene3D" id="3.40.30.10">
    <property type="entry name" value="Glutaredoxin"/>
    <property type="match status" value="1"/>
</dbReference>
<accession>A0A097EPY9</accession>
<reference evidence="1 2" key="1">
    <citation type="submission" date="2014-10" db="EMBL/GenBank/DDBJ databases">
        <title>Whole genome sequence of Francisella endociliophora strain FSC1006, isolated from a laboratory culture of the marine ciliate Euplotes raikovi.</title>
        <authorList>
            <person name="Granberg M."/>
            <person name="Backman S."/>
            <person name="Lundmark E."/>
            <person name="Nilsson E."/>
            <person name="Karlsson E."/>
            <person name="Thelaus J."/>
            <person name="Ohrman C."/>
            <person name="Larkeryd A."/>
            <person name="Stenberg P."/>
        </authorList>
    </citation>
    <scope>NUCLEOTIDE SEQUENCE [LARGE SCALE GENOMIC DNA]</scope>
    <source>
        <strain evidence="1 2">FSC1006</strain>
    </source>
</reference>
<dbReference type="HOGENOM" id="CLU_1394552_0_0_6"/>
<gene>
    <name evidence="1" type="ORF">LO80_06430</name>
</gene>
<evidence type="ECO:0000313" key="1">
    <source>
        <dbReference type="EMBL" id="AIT09633.1"/>
    </source>
</evidence>
<name>A0A097EPY9_9GAMM</name>
<dbReference type="EMBL" id="CP009574">
    <property type="protein sequence ID" value="AIT09633.1"/>
    <property type="molecule type" value="Genomic_DNA"/>
</dbReference>
<dbReference type="OrthoDB" id="5622171at2"/>
<evidence type="ECO:0000313" key="2">
    <source>
        <dbReference type="Proteomes" id="UP000029672"/>
    </source>
</evidence>
<dbReference type="InterPro" id="IPR036249">
    <property type="entry name" value="Thioredoxin-like_sf"/>
</dbReference>
<dbReference type="Proteomes" id="UP000029672">
    <property type="component" value="Chromosome"/>
</dbReference>
<organism evidence="1 2">
    <name type="scientific">Candidatus Francisella endociliophora</name>
    <dbReference type="NCBI Taxonomy" id="653937"/>
    <lineage>
        <taxon>Bacteria</taxon>
        <taxon>Pseudomonadati</taxon>
        <taxon>Pseudomonadota</taxon>
        <taxon>Gammaproteobacteria</taxon>
        <taxon>Thiotrichales</taxon>
        <taxon>Francisellaceae</taxon>
        <taxon>Francisella</taxon>
    </lineage>
</organism>
<dbReference type="RefSeq" id="WP_040009696.1">
    <property type="nucleotide sequence ID" value="NZ_CP009574.1"/>
</dbReference>
<dbReference type="SUPFAM" id="SSF52833">
    <property type="entry name" value="Thioredoxin-like"/>
    <property type="match status" value="1"/>
</dbReference>